<evidence type="ECO:0000256" key="4">
    <source>
        <dbReference type="ARBA" id="ARBA00022723"/>
    </source>
</evidence>
<keyword evidence="4" id="KW-0479">Metal-binding</keyword>
<dbReference type="PANTHER" id="PTHR10293">
    <property type="entry name" value="GLUTAREDOXIN FAMILY MEMBER"/>
    <property type="match status" value="1"/>
</dbReference>
<proteinExistence type="inferred from homology"/>
<dbReference type="SUPFAM" id="SSF52833">
    <property type="entry name" value="Thioredoxin-like"/>
    <property type="match status" value="1"/>
</dbReference>
<keyword evidence="6" id="KW-0411">Iron-sulfur</keyword>
<dbReference type="AlphaFoldDB" id="A0A843XNK9"/>
<evidence type="ECO:0000256" key="8">
    <source>
        <dbReference type="SAM" id="MobiDB-lite"/>
    </source>
</evidence>
<evidence type="ECO:0000256" key="5">
    <source>
        <dbReference type="ARBA" id="ARBA00023004"/>
    </source>
</evidence>
<feature type="region of interest" description="Disordered" evidence="8">
    <location>
        <begin position="1"/>
        <end position="39"/>
    </location>
</feature>
<dbReference type="PROSITE" id="PS51354">
    <property type="entry name" value="GLUTAREDOXIN_2"/>
    <property type="match status" value="1"/>
</dbReference>
<organism evidence="10 11">
    <name type="scientific">Colocasia esculenta</name>
    <name type="common">Wild taro</name>
    <name type="synonym">Arum esculentum</name>
    <dbReference type="NCBI Taxonomy" id="4460"/>
    <lineage>
        <taxon>Eukaryota</taxon>
        <taxon>Viridiplantae</taxon>
        <taxon>Streptophyta</taxon>
        <taxon>Embryophyta</taxon>
        <taxon>Tracheophyta</taxon>
        <taxon>Spermatophyta</taxon>
        <taxon>Magnoliopsida</taxon>
        <taxon>Liliopsida</taxon>
        <taxon>Araceae</taxon>
        <taxon>Aroideae</taxon>
        <taxon>Colocasieae</taxon>
        <taxon>Colocasia</taxon>
    </lineage>
</organism>
<feature type="compositionally biased region" description="Gly residues" evidence="8">
    <location>
        <begin position="22"/>
        <end position="35"/>
    </location>
</feature>
<accession>A0A843XNK9</accession>
<evidence type="ECO:0000256" key="3">
    <source>
        <dbReference type="ARBA" id="ARBA00022714"/>
    </source>
</evidence>
<keyword evidence="7" id="KW-0676">Redox-active center</keyword>
<evidence type="ECO:0000256" key="7">
    <source>
        <dbReference type="ARBA" id="ARBA00023284"/>
    </source>
</evidence>
<name>A0A843XNK9_COLES</name>
<evidence type="ECO:0000256" key="6">
    <source>
        <dbReference type="ARBA" id="ARBA00023014"/>
    </source>
</evidence>
<dbReference type="InterPro" id="IPR002109">
    <property type="entry name" value="Glutaredoxin"/>
</dbReference>
<dbReference type="GO" id="GO:0051537">
    <property type="term" value="F:2 iron, 2 sulfur cluster binding"/>
    <property type="evidence" value="ECO:0007669"/>
    <property type="project" value="UniProtKB-KW"/>
</dbReference>
<evidence type="ECO:0000259" key="9">
    <source>
        <dbReference type="Pfam" id="PF00462"/>
    </source>
</evidence>
<comment type="function">
    <text evidence="1">May only reduce GSH-thiol disulfides, but not protein disulfides.</text>
</comment>
<dbReference type="OrthoDB" id="415696at2759"/>
<evidence type="ECO:0000256" key="2">
    <source>
        <dbReference type="ARBA" id="ARBA00008983"/>
    </source>
</evidence>
<dbReference type="PANTHER" id="PTHR10293:SF16">
    <property type="entry name" value="GLUTAREDOXIN-RELATED PROTEIN 5, MITOCHONDRIAL"/>
    <property type="match status" value="1"/>
</dbReference>
<dbReference type="InterPro" id="IPR036249">
    <property type="entry name" value="Thioredoxin-like_sf"/>
</dbReference>
<dbReference type="Proteomes" id="UP000652761">
    <property type="component" value="Unassembled WGS sequence"/>
</dbReference>
<dbReference type="Pfam" id="PF00462">
    <property type="entry name" value="Glutaredoxin"/>
    <property type="match status" value="1"/>
</dbReference>
<comment type="caution">
    <text evidence="10">The sequence shown here is derived from an EMBL/GenBank/DDBJ whole genome shotgun (WGS) entry which is preliminary data.</text>
</comment>
<feature type="compositionally biased region" description="Polar residues" evidence="8">
    <location>
        <begin position="1"/>
        <end position="12"/>
    </location>
</feature>
<dbReference type="FunFam" id="3.40.30.10:FF:000005">
    <property type="entry name" value="Glutaredoxin 5"/>
    <property type="match status" value="1"/>
</dbReference>
<dbReference type="NCBIfam" id="TIGR00365">
    <property type="entry name" value="Grx4 family monothiol glutaredoxin"/>
    <property type="match status" value="1"/>
</dbReference>
<reference evidence="10" key="1">
    <citation type="submission" date="2017-07" db="EMBL/GenBank/DDBJ databases">
        <title>Taro Niue Genome Assembly and Annotation.</title>
        <authorList>
            <person name="Atibalentja N."/>
            <person name="Keating K."/>
            <person name="Fields C.J."/>
        </authorList>
    </citation>
    <scope>NUCLEOTIDE SEQUENCE</scope>
    <source>
        <strain evidence="10">Niue_2</strain>
        <tissue evidence="10">Leaf</tissue>
    </source>
</reference>
<protein>
    <recommendedName>
        <fullName evidence="9">Glutaredoxin domain-containing protein</fullName>
    </recommendedName>
</protein>
<dbReference type="Gene3D" id="3.40.30.10">
    <property type="entry name" value="Glutaredoxin"/>
    <property type="match status" value="1"/>
</dbReference>
<dbReference type="InterPro" id="IPR004480">
    <property type="entry name" value="Monothiol_GRX-rel"/>
</dbReference>
<dbReference type="EMBL" id="NMUH01011022">
    <property type="protein sequence ID" value="MQM21428.1"/>
    <property type="molecule type" value="Genomic_DNA"/>
</dbReference>
<keyword evidence="3" id="KW-0001">2Fe-2S</keyword>
<comment type="similarity">
    <text evidence="2">Belongs to the glutaredoxin family. CGFS subfamily.</text>
</comment>
<dbReference type="GO" id="GO:0046872">
    <property type="term" value="F:metal ion binding"/>
    <property type="evidence" value="ECO:0007669"/>
    <property type="project" value="UniProtKB-KW"/>
</dbReference>
<evidence type="ECO:0000313" key="11">
    <source>
        <dbReference type="Proteomes" id="UP000652761"/>
    </source>
</evidence>
<keyword evidence="11" id="KW-1185">Reference proteome</keyword>
<keyword evidence="5" id="KW-0408">Iron</keyword>
<dbReference type="CDD" id="cd03028">
    <property type="entry name" value="GRX_PICOT_like"/>
    <property type="match status" value="1"/>
</dbReference>
<sequence length="324" mass="35206">MATVTTDTGRTTHLTEPRRQDGGGPPGRAPAGGGEELSQGSEGVLFEGGGVCRRDFIGSVYNGSHCGFGPGQADSSSAQVRGVWLADQGAPNSRRAYLVLLLRLLVLAAKTTFWQAGFSLLCLSVGGCSDVRGFRGEVCFARWLDGEGNLFRVGDMGFDRRLEELSESLGMGEGGRTHSIALDSFNRQCVKYSTTTSDSDTHEDFQPTRKLEGDNLKDIVEQDIKYNPIMIYMKGMPDAPRCGFSALAVRVLKEYGIPFSARNILEDHELKDSIKAISNWPTFPQIFIKGEFIGGSDIVLSMHQSGELGEKLKDITPTPTPKET</sequence>
<gene>
    <name evidence="10" type="ORF">Taro_054468</name>
</gene>
<evidence type="ECO:0000313" key="10">
    <source>
        <dbReference type="EMBL" id="MQM21428.1"/>
    </source>
</evidence>
<dbReference type="GO" id="GO:0005759">
    <property type="term" value="C:mitochondrial matrix"/>
    <property type="evidence" value="ECO:0007669"/>
    <property type="project" value="TreeGrafter"/>
</dbReference>
<evidence type="ECO:0000256" key="1">
    <source>
        <dbReference type="ARBA" id="ARBA00002426"/>
    </source>
</evidence>
<feature type="domain" description="Glutaredoxin" evidence="9">
    <location>
        <begin position="229"/>
        <end position="293"/>
    </location>
</feature>
<dbReference type="InterPro" id="IPR033658">
    <property type="entry name" value="GRX_PICOT-like"/>
</dbReference>